<feature type="compositionally biased region" description="Basic and acidic residues" evidence="5">
    <location>
        <begin position="281"/>
        <end position="291"/>
    </location>
</feature>
<comment type="subcellular location">
    <subcellularLocation>
        <location evidence="1">Secreted</location>
    </subcellularLocation>
</comment>
<feature type="region of interest" description="Disordered" evidence="5">
    <location>
        <begin position="1"/>
        <end position="56"/>
    </location>
</feature>
<evidence type="ECO:0000313" key="7">
    <source>
        <dbReference type="EMBL" id="PIR13331.1"/>
    </source>
</evidence>
<keyword evidence="2" id="KW-0964">Secreted</keyword>
<evidence type="ECO:0000256" key="3">
    <source>
        <dbReference type="ARBA" id="ARBA00022729"/>
    </source>
</evidence>
<evidence type="ECO:0000256" key="5">
    <source>
        <dbReference type="SAM" id="MobiDB-lite"/>
    </source>
</evidence>
<name>A0A2M6K8V2_9BACT</name>
<feature type="transmembrane region" description="Helical" evidence="6">
    <location>
        <begin position="75"/>
        <end position="96"/>
    </location>
</feature>
<proteinExistence type="predicted"/>
<evidence type="ECO:0000256" key="6">
    <source>
        <dbReference type="SAM" id="Phobius"/>
    </source>
</evidence>
<feature type="compositionally biased region" description="Acidic residues" evidence="5">
    <location>
        <begin position="255"/>
        <end position="266"/>
    </location>
</feature>
<keyword evidence="6" id="KW-0812">Transmembrane</keyword>
<dbReference type="Pfam" id="PF18884">
    <property type="entry name" value="TSP3_bac"/>
    <property type="match status" value="6"/>
</dbReference>
<keyword evidence="3" id="KW-0732">Signal</keyword>
<dbReference type="AlphaFoldDB" id="A0A2M6K8V2"/>
<dbReference type="Proteomes" id="UP000230869">
    <property type="component" value="Unassembled WGS sequence"/>
</dbReference>
<dbReference type="GO" id="GO:0005509">
    <property type="term" value="F:calcium ion binding"/>
    <property type="evidence" value="ECO:0007669"/>
    <property type="project" value="InterPro"/>
</dbReference>
<gene>
    <name evidence="7" type="ORF">COV49_02600</name>
</gene>
<dbReference type="PANTHER" id="PTHR37467:SF1">
    <property type="entry name" value="EXPORTED CALCIUM-BINDING GLYCOPROTEIN"/>
    <property type="match status" value="1"/>
</dbReference>
<evidence type="ECO:0000256" key="1">
    <source>
        <dbReference type="ARBA" id="ARBA00004613"/>
    </source>
</evidence>
<protein>
    <submittedName>
        <fullName evidence="7">Uncharacterized protein</fullName>
    </submittedName>
</protein>
<dbReference type="SUPFAM" id="SSF103647">
    <property type="entry name" value="TSP type-3 repeat"/>
    <property type="match status" value="1"/>
</dbReference>
<keyword evidence="6" id="KW-0472">Membrane</keyword>
<evidence type="ECO:0000313" key="8">
    <source>
        <dbReference type="Proteomes" id="UP000230869"/>
    </source>
</evidence>
<evidence type="ECO:0000256" key="4">
    <source>
        <dbReference type="ARBA" id="ARBA00022837"/>
    </source>
</evidence>
<comment type="caution">
    <text evidence="7">The sequence shown here is derived from an EMBL/GenBank/DDBJ whole genome shotgun (WGS) entry which is preliminary data.</text>
</comment>
<keyword evidence="6" id="KW-1133">Transmembrane helix</keyword>
<feature type="region of interest" description="Disordered" evidence="5">
    <location>
        <begin position="111"/>
        <end position="141"/>
    </location>
</feature>
<reference evidence="7 8" key="1">
    <citation type="submission" date="2017-09" db="EMBL/GenBank/DDBJ databases">
        <title>Depth-based differentiation of microbial function through sediment-hosted aquifers and enrichment of novel symbionts in the deep terrestrial subsurface.</title>
        <authorList>
            <person name="Probst A.J."/>
            <person name="Ladd B."/>
            <person name="Jarett J.K."/>
            <person name="Geller-Mcgrath D.E."/>
            <person name="Sieber C.M."/>
            <person name="Emerson J.B."/>
            <person name="Anantharaman K."/>
            <person name="Thomas B.C."/>
            <person name="Malmstrom R."/>
            <person name="Stieglmeier M."/>
            <person name="Klingl A."/>
            <person name="Woyke T."/>
            <person name="Ryan C.M."/>
            <person name="Banfield J.F."/>
        </authorList>
    </citation>
    <scope>NUCLEOTIDE SEQUENCE [LARGE SCALE GENOMIC DNA]</scope>
    <source>
        <strain evidence="7">CG11_big_fil_rev_8_21_14_0_20_39_10</strain>
    </source>
</reference>
<feature type="compositionally biased region" description="Low complexity" evidence="5">
    <location>
        <begin position="45"/>
        <end position="56"/>
    </location>
</feature>
<sequence length="302" mass="32756">MFDDVKKDNNQNQAGQPGPQGKIEDIFSNTDQAAAKPDVFKPKESAPSSAPAPFSEETTNLGMGGFFKGAAFKKILFLAGMVVVIAVLALGSWKIFNAFFNKAEVPASQEEQATIEEKNEANKTGDVGQENINQELPATEVEIDTDQDGLTDEEEFQLGMDINSVDSDNDGLFDREEVKVYKTDPLNPDTDGDGMSDGDEVKNMRNPKGEGNLFAGQDQAASQPSQPDLPKPDTDGDGLTDDQERERGTRFDLRDSDEDGLSDYEEAMVYNTDPLNPDTDGDGHKDGDEVKNGYNPNGEGAL</sequence>
<dbReference type="InterPro" id="IPR028974">
    <property type="entry name" value="TSP_type-3_rpt"/>
</dbReference>
<keyword evidence="4" id="KW-0106">Calcium</keyword>
<feature type="compositionally biased region" description="Basic and acidic residues" evidence="5">
    <location>
        <begin position="242"/>
        <end position="254"/>
    </location>
</feature>
<accession>A0A2M6K8V2</accession>
<dbReference type="EMBL" id="PCWW01000043">
    <property type="protein sequence ID" value="PIR13331.1"/>
    <property type="molecule type" value="Genomic_DNA"/>
</dbReference>
<dbReference type="InterPro" id="IPR059100">
    <property type="entry name" value="TSP3_bac"/>
</dbReference>
<feature type="compositionally biased region" description="Low complexity" evidence="5">
    <location>
        <begin position="10"/>
        <end position="21"/>
    </location>
</feature>
<feature type="region of interest" description="Disordered" evidence="5">
    <location>
        <begin position="180"/>
        <end position="302"/>
    </location>
</feature>
<dbReference type="InterPro" id="IPR053180">
    <property type="entry name" value="Ca-binding_acidic-repeat"/>
</dbReference>
<organism evidence="7 8">
    <name type="scientific">Candidatus Falkowbacteria bacterium CG11_big_fil_rev_8_21_14_0_20_39_10</name>
    <dbReference type="NCBI Taxonomy" id="1974570"/>
    <lineage>
        <taxon>Bacteria</taxon>
        <taxon>Candidatus Falkowiibacteriota</taxon>
    </lineage>
</organism>
<evidence type="ECO:0000256" key="2">
    <source>
        <dbReference type="ARBA" id="ARBA00022525"/>
    </source>
</evidence>
<dbReference type="PANTHER" id="PTHR37467">
    <property type="entry name" value="EXPORTED CALCIUM-BINDING GLYCOPROTEIN-RELATED"/>
    <property type="match status" value="1"/>
</dbReference>
<dbReference type="Gene3D" id="3.90.182.10">
    <property type="entry name" value="Toxin - Anthrax Protective Antigen,domain 1"/>
    <property type="match status" value="1"/>
</dbReference>